<evidence type="ECO:0000256" key="2">
    <source>
        <dbReference type="SAM" id="Phobius"/>
    </source>
</evidence>
<evidence type="ECO:0000313" key="3">
    <source>
        <dbReference type="Proteomes" id="UP001652642"/>
    </source>
</evidence>
<dbReference type="PROSITE" id="PS50216">
    <property type="entry name" value="DHHC"/>
    <property type="match status" value="1"/>
</dbReference>
<reference evidence="4" key="1">
    <citation type="submission" date="2025-08" db="UniProtKB">
        <authorList>
            <consortium name="RefSeq"/>
        </authorList>
    </citation>
    <scope>IDENTIFICATION</scope>
</reference>
<dbReference type="PANTHER" id="PTHR22883">
    <property type="entry name" value="ZINC FINGER DHHC DOMAIN CONTAINING PROTEIN"/>
    <property type="match status" value="1"/>
</dbReference>
<gene>
    <name evidence="4" type="primary">ZDHHC18</name>
</gene>
<dbReference type="Proteomes" id="UP001652642">
    <property type="component" value="Chromosome 9"/>
</dbReference>
<name>A0ABM5ES20_9SAUR</name>
<feature type="transmembrane region" description="Helical" evidence="2">
    <location>
        <begin position="83"/>
        <end position="101"/>
    </location>
</feature>
<dbReference type="InterPro" id="IPR039859">
    <property type="entry name" value="PFA4/ZDH16/20/ERF2-like"/>
</dbReference>
<evidence type="ECO:0000256" key="1">
    <source>
        <dbReference type="SAM" id="MobiDB-lite"/>
    </source>
</evidence>
<feature type="region of interest" description="Disordered" evidence="1">
    <location>
        <begin position="1"/>
        <end position="59"/>
    </location>
</feature>
<feature type="transmembrane region" description="Helical" evidence="2">
    <location>
        <begin position="113"/>
        <end position="130"/>
    </location>
</feature>
<feature type="compositionally biased region" description="Pro residues" evidence="1">
    <location>
        <begin position="45"/>
        <end position="54"/>
    </location>
</feature>
<feature type="transmembrane region" description="Helical" evidence="2">
    <location>
        <begin position="198"/>
        <end position="218"/>
    </location>
</feature>
<dbReference type="GeneID" id="110086166"/>
<organism evidence="3 4">
    <name type="scientific">Pogona vitticeps</name>
    <name type="common">central bearded dragon</name>
    <dbReference type="NCBI Taxonomy" id="103695"/>
    <lineage>
        <taxon>Eukaryota</taxon>
        <taxon>Metazoa</taxon>
        <taxon>Chordata</taxon>
        <taxon>Craniata</taxon>
        <taxon>Vertebrata</taxon>
        <taxon>Euteleostomi</taxon>
        <taxon>Lepidosauria</taxon>
        <taxon>Squamata</taxon>
        <taxon>Bifurcata</taxon>
        <taxon>Unidentata</taxon>
        <taxon>Episquamata</taxon>
        <taxon>Toxicofera</taxon>
        <taxon>Iguania</taxon>
        <taxon>Acrodonta</taxon>
        <taxon>Agamidae</taxon>
        <taxon>Amphibolurinae</taxon>
        <taxon>Pogona</taxon>
    </lineage>
</organism>
<keyword evidence="2" id="KW-1133">Transmembrane helix</keyword>
<evidence type="ECO:0000313" key="4">
    <source>
        <dbReference type="RefSeq" id="XP_072835955.1"/>
    </source>
</evidence>
<keyword evidence="2" id="KW-0812">Transmembrane</keyword>
<accession>A0ABM5ES20</accession>
<feature type="transmembrane region" description="Helical" evidence="2">
    <location>
        <begin position="238"/>
        <end position="261"/>
    </location>
</feature>
<dbReference type="RefSeq" id="XP_072835955.1">
    <property type="nucleotide sequence ID" value="XM_072979854.1"/>
</dbReference>
<dbReference type="PANTHER" id="PTHR22883:SF257">
    <property type="entry name" value="PALMITOYLTRANSFERASE ZDHHC18"/>
    <property type="match status" value="1"/>
</dbReference>
<protein>
    <submittedName>
        <fullName evidence="4">Palmitoyltransferase ZDHHC18 isoform X6</fullName>
    </submittedName>
</protein>
<proteinExistence type="predicted"/>
<sequence length="379" mass="41305">MKACEYRQIPPGTPGALPSSSESPVPAASAGLPSSSSSSSGSASAPPPPPPPPPRPRRKWEVFPGRNRFYCGGRLMLARHSGVFLLTLGLIVVTSGLFFAFDCPFLARNLTLAIPIIAGILFFFVISSLLQTSFRDPGILPRATASEAADLEKWIDNLGTSTYRPPARTMEVVINKYMVKLKYCYTCKMFRPPRTSHCSVCDNCVAFIFACVITHLALRSQGNDFLTVLKATPASVLELVICFFSVWSIFGLSGFHTYLVASNLTTNEDLKGAWSNKRGSEFANPYSHKSVLTNCCAVLCGPFYPSLIDRRGFIQADAGTPSTPKSEIPSFGTKSDASMLNQDNSHRLNMAQRGSLLHRTRQTHLRFLNDGIPSPGAQE</sequence>
<keyword evidence="3" id="KW-1185">Reference proteome</keyword>
<feature type="compositionally biased region" description="Low complexity" evidence="1">
    <location>
        <begin position="18"/>
        <end position="44"/>
    </location>
</feature>
<keyword evidence="2" id="KW-0472">Membrane</keyword>